<evidence type="ECO:0000256" key="2">
    <source>
        <dbReference type="ARBA" id="ARBA00022737"/>
    </source>
</evidence>
<dbReference type="PROSITE" id="PS51450">
    <property type="entry name" value="LRR"/>
    <property type="match status" value="1"/>
</dbReference>
<dbReference type="SUPFAM" id="SSF52058">
    <property type="entry name" value="L domain-like"/>
    <property type="match status" value="1"/>
</dbReference>
<accession>A0A8K1FF95</accession>
<dbReference type="InterPro" id="IPR032675">
    <property type="entry name" value="LRR_dom_sf"/>
</dbReference>
<keyword evidence="4" id="KW-1185">Reference proteome</keyword>
<dbReference type="AlphaFoldDB" id="A0A8K1FF95"/>
<protein>
    <submittedName>
        <fullName evidence="3">Uncharacterized protein</fullName>
    </submittedName>
</protein>
<keyword evidence="1" id="KW-0433">Leucine-rich repeat</keyword>
<reference evidence="3" key="1">
    <citation type="submission" date="2019-03" db="EMBL/GenBank/DDBJ databases">
        <title>Long read genome sequence of the mycoparasitic Pythium oligandrum ATCC 38472 isolated from sugarbeet rhizosphere.</title>
        <authorList>
            <person name="Gaulin E."/>
        </authorList>
    </citation>
    <scope>NUCLEOTIDE SEQUENCE</scope>
    <source>
        <strain evidence="3">ATCC 38472_TT</strain>
    </source>
</reference>
<sequence>MTRVLSNFEARTLQTLELVSCPQLHVPPIIQSFHQLANFKILSSNVTSWDVDAALTAANHPRLISFAAYNVNMPGGELPLGMQDPHFPPTLRTLHLSGMNVQTLPVTFPSMWPQAMFLMYEFCNLTVVPPVLTRMSSMVLSLAGNQLTDVPPELFYVMPLMNLDLSGNPLTNLPEIPASLIAQLGHPAPILYVLDLMYTRLESLPSWFSSLYRVKASFTPLCTKVMSGELSVIPLGSSPFYLDCVSADEIGMG</sequence>
<dbReference type="GO" id="GO:0005737">
    <property type="term" value="C:cytoplasm"/>
    <property type="evidence" value="ECO:0007669"/>
    <property type="project" value="TreeGrafter"/>
</dbReference>
<dbReference type="PANTHER" id="PTHR48051">
    <property type="match status" value="1"/>
</dbReference>
<dbReference type="InterPro" id="IPR001611">
    <property type="entry name" value="Leu-rich_rpt"/>
</dbReference>
<dbReference type="OrthoDB" id="117345at2759"/>
<dbReference type="InterPro" id="IPR050216">
    <property type="entry name" value="LRR_domain-containing"/>
</dbReference>
<evidence type="ECO:0000313" key="3">
    <source>
        <dbReference type="EMBL" id="TMW60316.1"/>
    </source>
</evidence>
<evidence type="ECO:0000313" key="4">
    <source>
        <dbReference type="Proteomes" id="UP000794436"/>
    </source>
</evidence>
<proteinExistence type="predicted"/>
<dbReference type="EMBL" id="SPLM01000108">
    <property type="protein sequence ID" value="TMW60316.1"/>
    <property type="molecule type" value="Genomic_DNA"/>
</dbReference>
<dbReference type="Proteomes" id="UP000794436">
    <property type="component" value="Unassembled WGS sequence"/>
</dbReference>
<keyword evidence="2" id="KW-0677">Repeat</keyword>
<comment type="caution">
    <text evidence="3">The sequence shown here is derived from an EMBL/GenBank/DDBJ whole genome shotgun (WGS) entry which is preliminary data.</text>
</comment>
<organism evidence="3 4">
    <name type="scientific">Pythium oligandrum</name>
    <name type="common">Mycoparasitic fungus</name>
    <dbReference type="NCBI Taxonomy" id="41045"/>
    <lineage>
        <taxon>Eukaryota</taxon>
        <taxon>Sar</taxon>
        <taxon>Stramenopiles</taxon>
        <taxon>Oomycota</taxon>
        <taxon>Peronosporomycetes</taxon>
        <taxon>Pythiales</taxon>
        <taxon>Pythiaceae</taxon>
        <taxon>Pythium</taxon>
    </lineage>
</organism>
<name>A0A8K1FF95_PYTOL</name>
<evidence type="ECO:0000256" key="1">
    <source>
        <dbReference type="ARBA" id="ARBA00022614"/>
    </source>
</evidence>
<dbReference type="PANTHER" id="PTHR48051:SF1">
    <property type="entry name" value="RAS SUPPRESSOR PROTEIN 1"/>
    <property type="match status" value="1"/>
</dbReference>
<gene>
    <name evidence="3" type="ORF">Poli38472_000358</name>
</gene>
<dbReference type="Pfam" id="PF00560">
    <property type="entry name" value="LRR_1"/>
    <property type="match status" value="1"/>
</dbReference>
<dbReference type="Gene3D" id="3.80.10.10">
    <property type="entry name" value="Ribonuclease Inhibitor"/>
    <property type="match status" value="1"/>
</dbReference>